<evidence type="ECO:0000256" key="1">
    <source>
        <dbReference type="ARBA" id="ARBA00022448"/>
    </source>
</evidence>
<dbReference type="FunFam" id="1.10.287.70:FF:000130">
    <property type="entry name" value="Potassium calcium-activated channel subfamily U member 1"/>
    <property type="match status" value="1"/>
</dbReference>
<dbReference type="FunFam" id="3.40.50.720:FF:000403">
    <property type="entry name" value="Potassium calcium-activated channel subfamily U member 1"/>
    <property type="match status" value="1"/>
</dbReference>
<proteinExistence type="inferred from homology"/>
<dbReference type="InterPro" id="IPR048735">
    <property type="entry name" value="Slowpoke-like_C"/>
</dbReference>
<dbReference type="PANTHER" id="PTHR10027:SF23">
    <property type="entry name" value="POTASSIUM CHANNEL SUBFAMILY U MEMBER 1"/>
    <property type="match status" value="1"/>
</dbReference>
<reference evidence="24" key="1">
    <citation type="submission" date="2025-08" db="UniProtKB">
        <authorList>
            <consortium name="Ensembl"/>
        </authorList>
    </citation>
    <scope>IDENTIFICATION</scope>
</reference>
<evidence type="ECO:0000256" key="5">
    <source>
        <dbReference type="ARBA" id="ARBA00022826"/>
    </source>
</evidence>
<sequence length="1153" mass="129872">MFQTKLRNESWEDLQKMSCTTEIQVAFILSSFMTFISGLIILLIFRLIWRTVKKWQIIKGTGIILELFTSGSIPRNHVRSLHFQGRFRDRIEMLLSAQTFVGQVLVILVFVLSIGSLIIYFINSADPVGSCSSYEDKTIPVDLVFNAFFSFYFGLRFMAADDKIKFWLEMNSIVDIFTIPPTFISYYLKSNWLGLRFLRALRLLELPRILQILRAIKTSNSVKFSKLLSIVLSTWFTAAGFIHLVENSGDPWLKGRNSQNISYFESVYLVMATTSTVGFGDVVAKTSLGRTFIIFFTLGSLIVFANYIPEMVELFANKRKYTSSYEALKGKKFIVVCGNITVDSVTAFLRNFLRRKSGEINTEIVFLGESPPSLELETIFKCYLAYTTFISGSAMKWEDLRRVAVESAEACLIIANPLCSDSHAEDISNIMRKTSIHKSFLEVCLFLILDLLCTMEQVYLPKIPSWDWDAGDNIICFAELKLGFIAQGCLVPGLCTFLTSLFVEQNRKVTPKQTWQKHFLNGMKNNILTQRLSDDFAGMSFPEVARLCFLKMHLLLIAIEYKSLFTDGFCGLILNPPAQVRIHKNTLGFFIAETPKEVKRAFFYCSVCHDDVFIPELITNCGCKSRSRQHVTVPAVKIVKKCMKGLSSRMAGQDSPPRVHASTSRISDFTTRTFLHDVEQDSDQLDSSGMFHWCKPISLDKVTLKRSRKLKHKFRNHIVACVFGDAQSALIGLRNFVMPLRASNYTRKELKDIVFIGSLDYLQREWRFLRNFPQIYILPGCALYSGDLHAADIEQCSMCVVLSPPSKPSSSQTLVDAEAILATLTIGSLQIDSSSDSLPSVSGETASYTNGHNEKSNCRKVPILIELKNPSNIHFIERLGGLEGSLQETNLHLSTAFSTGTVFSGSFLDSLLATAFYNYHVLELLQMLVTGGVSSQLEQHLDKDKVYGVADSCTTLLSGRNRCKMGLLSLHQTILSDVNPRNTFGQLFCGSLDLFGILCVGLYRIIDEEELNPENKREVFVITRPANEFKLLPSDLVFCAIPFSTACYKRNEEFSSQKSYEIIKEASQTTETHSDTNFPPTIYSVDETLYSPVYSYPSRTNSVSSAKQTARSQIRTNSSITSQIPLGDNAKENGKKISDEISDEDPFAYSEPL</sequence>
<keyword evidence="6" id="KW-0969">Cilium</keyword>
<comment type="subcellular location">
    <subcellularLocation>
        <location evidence="15">Cell projection</location>
        <location evidence="15">Cilium</location>
        <location evidence="15">Flagellum membrane</location>
        <topology evidence="15">Multi-pass membrane protein</topology>
    </subcellularLocation>
</comment>
<dbReference type="STRING" id="9568.ENSMLEP00000013551"/>
<keyword evidence="2" id="KW-1003">Cell membrane</keyword>
<name>A0A2K5YDD6_MANLE</name>
<dbReference type="AlphaFoldDB" id="A0A2K5YDD6"/>
<feature type="domain" description="RCK N-terminal" evidence="23">
    <location>
        <begin position="715"/>
        <end position="886"/>
    </location>
</feature>
<dbReference type="Pfam" id="PF22614">
    <property type="entry name" value="Slo-like_RCK"/>
    <property type="match status" value="2"/>
</dbReference>
<evidence type="ECO:0000256" key="4">
    <source>
        <dbReference type="ARBA" id="ARBA00022692"/>
    </source>
</evidence>
<dbReference type="KEGG" id="mleu:105548812"/>
<keyword evidence="25" id="KW-1185">Reference proteome</keyword>
<evidence type="ECO:0000256" key="15">
    <source>
        <dbReference type="ARBA" id="ARBA00060429"/>
    </source>
</evidence>
<evidence type="ECO:0000313" key="24">
    <source>
        <dbReference type="Ensembl" id="ENSMLEP00000013551.1"/>
    </source>
</evidence>
<evidence type="ECO:0000256" key="6">
    <source>
        <dbReference type="ARBA" id="ARBA00022846"/>
    </source>
</evidence>
<gene>
    <name evidence="24" type="primary">KCNU1</name>
</gene>
<keyword evidence="6" id="KW-0966">Cell projection</keyword>
<dbReference type="InterPro" id="IPR005821">
    <property type="entry name" value="Ion_trans_dom"/>
</dbReference>
<evidence type="ECO:0000256" key="13">
    <source>
        <dbReference type="ARBA" id="ARBA00034430"/>
    </source>
</evidence>
<evidence type="ECO:0000256" key="7">
    <source>
        <dbReference type="ARBA" id="ARBA00022882"/>
    </source>
</evidence>
<organism evidence="24 25">
    <name type="scientific">Mandrillus leucophaeus</name>
    <name type="common">Drill</name>
    <name type="synonym">Papio leucophaeus</name>
    <dbReference type="NCBI Taxonomy" id="9568"/>
    <lineage>
        <taxon>Eukaryota</taxon>
        <taxon>Metazoa</taxon>
        <taxon>Chordata</taxon>
        <taxon>Craniata</taxon>
        <taxon>Vertebrata</taxon>
        <taxon>Euteleostomi</taxon>
        <taxon>Mammalia</taxon>
        <taxon>Eutheria</taxon>
        <taxon>Euarchontoglires</taxon>
        <taxon>Primates</taxon>
        <taxon>Haplorrhini</taxon>
        <taxon>Catarrhini</taxon>
        <taxon>Cercopithecidae</taxon>
        <taxon>Cercopithecinae</taxon>
        <taxon>Mandrillus</taxon>
    </lineage>
</organism>
<dbReference type="Ensembl" id="ENSMLET00000036992.1">
    <property type="protein sequence ID" value="ENSMLEP00000013551.1"/>
    <property type="gene ID" value="ENSMLEG00000030957.1"/>
</dbReference>
<dbReference type="Pfam" id="PF00520">
    <property type="entry name" value="Ion_trans"/>
    <property type="match status" value="1"/>
</dbReference>
<keyword evidence="7" id="KW-0851">Voltage-gated channel</keyword>
<keyword evidence="6" id="KW-0282">Flagellum</keyword>
<comment type="function">
    <text evidence="14">Testis-specific potassium channel activated by both intracellular pH and membrane voltage that mediates export of K(+). Represents the primary spermatozoan K(+) current. The channel underlies a pH-triggered membrane hyperpolarization during the process of sperm capacitation, as sperm encounter the alkaline environment near the ovum in the female reproductive tract, thereby playing an essential for male fertility.</text>
</comment>
<evidence type="ECO:0000256" key="9">
    <source>
        <dbReference type="ARBA" id="ARBA00022989"/>
    </source>
</evidence>
<dbReference type="RefSeq" id="XP_011848411.1">
    <property type="nucleotide sequence ID" value="XM_011993021.1"/>
</dbReference>
<evidence type="ECO:0000259" key="23">
    <source>
        <dbReference type="PROSITE" id="PS51201"/>
    </source>
</evidence>
<dbReference type="GeneTree" id="ENSGT00940000161817"/>
<keyword evidence="4 22" id="KW-0812">Transmembrane</keyword>
<keyword evidence="10" id="KW-0406">Ion transport</keyword>
<comment type="catalytic activity">
    <reaction evidence="13">
        <text>K(+)(in) = K(+)(out)</text>
        <dbReference type="Rhea" id="RHEA:29463"/>
        <dbReference type="ChEBI" id="CHEBI:29103"/>
    </reaction>
</comment>
<protein>
    <recommendedName>
        <fullName evidence="17">Potassium channel subfamily U member 1</fullName>
    </recommendedName>
    <alternativeName>
        <fullName evidence="20">Calcium-activated potassium channel subunit alpha-3</fullName>
    </alternativeName>
    <alternativeName>
        <fullName evidence="19">Calcium-activated potassium channel, subfamily M subunit alpha-3</fullName>
    </alternativeName>
    <alternativeName>
        <fullName evidence="18">Slowpoke homolog 3</fullName>
    </alternativeName>
</protein>
<dbReference type="PANTHER" id="PTHR10027">
    <property type="entry name" value="CALCIUM-ACTIVATED POTASSIUM CHANNEL ALPHA CHAIN"/>
    <property type="match status" value="1"/>
</dbReference>
<dbReference type="GO" id="GO:0034702">
    <property type="term" value="C:monoatomic ion channel complex"/>
    <property type="evidence" value="ECO:0007669"/>
    <property type="project" value="UniProtKB-KW"/>
</dbReference>
<evidence type="ECO:0000256" key="12">
    <source>
        <dbReference type="ARBA" id="ARBA00023303"/>
    </source>
</evidence>
<keyword evidence="5" id="KW-0631">Potassium channel</keyword>
<evidence type="ECO:0000256" key="17">
    <source>
        <dbReference type="ARBA" id="ARBA00072463"/>
    </source>
</evidence>
<dbReference type="PROSITE" id="PS51201">
    <property type="entry name" value="RCK_N"/>
    <property type="match status" value="1"/>
</dbReference>
<dbReference type="InterPro" id="IPR003148">
    <property type="entry name" value="RCK_N"/>
</dbReference>
<dbReference type="GeneID" id="105548812"/>
<feature type="transmembrane region" description="Helical" evidence="22">
    <location>
        <begin position="143"/>
        <end position="159"/>
    </location>
</feature>
<keyword evidence="12" id="KW-0407">Ion channel</keyword>
<evidence type="ECO:0000256" key="19">
    <source>
        <dbReference type="ARBA" id="ARBA00077769"/>
    </source>
</evidence>
<feature type="compositionally biased region" description="Polar residues" evidence="21">
    <location>
        <begin position="1098"/>
        <end position="1124"/>
    </location>
</feature>
<dbReference type="InterPro" id="IPR047871">
    <property type="entry name" value="K_chnl_Slo-like"/>
</dbReference>
<keyword evidence="1" id="KW-0813">Transport</keyword>
<evidence type="ECO:0000256" key="10">
    <source>
        <dbReference type="ARBA" id="ARBA00023065"/>
    </source>
</evidence>
<dbReference type="SUPFAM" id="SSF81324">
    <property type="entry name" value="Voltage-gated potassium channels"/>
    <property type="match status" value="1"/>
</dbReference>
<dbReference type="OrthoDB" id="10035564at2759"/>
<dbReference type="FunFam" id="3.40.50.720:FF:000005">
    <property type="entry name" value="calcium-activated potassium channel subunit alpha-1 isoform X6"/>
    <property type="match status" value="1"/>
</dbReference>
<keyword evidence="3" id="KW-0633">Potassium transport</keyword>
<feature type="transmembrane region" description="Helical" evidence="22">
    <location>
        <begin position="266"/>
        <end position="284"/>
    </location>
</feature>
<keyword evidence="8" id="KW-0630">Potassium</keyword>
<evidence type="ECO:0000256" key="11">
    <source>
        <dbReference type="ARBA" id="ARBA00023136"/>
    </source>
</evidence>
<evidence type="ECO:0000313" key="25">
    <source>
        <dbReference type="Proteomes" id="UP000233140"/>
    </source>
</evidence>
<feature type="region of interest" description="Disordered" evidence="21">
    <location>
        <begin position="1098"/>
        <end position="1153"/>
    </location>
</feature>
<evidence type="ECO:0000256" key="3">
    <source>
        <dbReference type="ARBA" id="ARBA00022538"/>
    </source>
</evidence>
<evidence type="ECO:0000256" key="21">
    <source>
        <dbReference type="SAM" id="MobiDB-lite"/>
    </source>
</evidence>
<reference evidence="24" key="2">
    <citation type="submission" date="2025-09" db="UniProtKB">
        <authorList>
            <consortium name="Ensembl"/>
        </authorList>
    </citation>
    <scope>IDENTIFICATION</scope>
</reference>
<accession>A0A2K5YDD6</accession>
<dbReference type="OMA" id="NWNTGDN"/>
<feature type="transmembrane region" description="Helical" evidence="22">
    <location>
        <begin position="227"/>
        <end position="245"/>
    </location>
</feature>
<dbReference type="InterPro" id="IPR003929">
    <property type="entry name" value="K_chnl_BK_asu"/>
</dbReference>
<feature type="transmembrane region" description="Helical" evidence="22">
    <location>
        <begin position="290"/>
        <end position="309"/>
    </location>
</feature>
<dbReference type="GO" id="GO:0036126">
    <property type="term" value="C:sperm flagellum"/>
    <property type="evidence" value="ECO:0007669"/>
    <property type="project" value="Ensembl"/>
</dbReference>
<dbReference type="Gene3D" id="1.10.287.70">
    <property type="match status" value="1"/>
</dbReference>
<evidence type="ECO:0000256" key="14">
    <source>
        <dbReference type="ARBA" id="ARBA00058651"/>
    </source>
</evidence>
<feature type="transmembrane region" description="Helical" evidence="22">
    <location>
        <begin position="23"/>
        <end position="49"/>
    </location>
</feature>
<comment type="similarity">
    <text evidence="16">Belongs to the potassium channel family. Calcium-activated (TC 1.A.1.3) subfamily. KCa5.1/KCNU1 sub-subfamily.</text>
</comment>
<feature type="compositionally biased region" description="Basic and acidic residues" evidence="21">
    <location>
        <begin position="1129"/>
        <end position="1139"/>
    </location>
</feature>
<dbReference type="GO" id="GO:0005267">
    <property type="term" value="F:potassium channel activity"/>
    <property type="evidence" value="ECO:0007669"/>
    <property type="project" value="UniProtKB-KW"/>
</dbReference>
<evidence type="ECO:0000256" key="20">
    <source>
        <dbReference type="ARBA" id="ARBA00080924"/>
    </source>
</evidence>
<keyword evidence="9 22" id="KW-1133">Transmembrane helix</keyword>
<feature type="transmembrane region" description="Helical" evidence="22">
    <location>
        <begin position="100"/>
        <end position="123"/>
    </location>
</feature>
<keyword evidence="11 22" id="KW-0472">Membrane</keyword>
<evidence type="ECO:0000256" key="22">
    <source>
        <dbReference type="SAM" id="Phobius"/>
    </source>
</evidence>
<evidence type="ECO:0000256" key="16">
    <source>
        <dbReference type="ARBA" id="ARBA00061608"/>
    </source>
</evidence>
<dbReference type="Pfam" id="PF21014">
    <property type="entry name" value="Slowpoke_C"/>
    <property type="match status" value="1"/>
</dbReference>
<dbReference type="Gene3D" id="3.40.50.720">
    <property type="entry name" value="NAD(P)-binding Rossmann-like Domain"/>
    <property type="match status" value="2"/>
</dbReference>
<dbReference type="PRINTS" id="PR01449">
    <property type="entry name" value="BKCHANNELA"/>
</dbReference>
<dbReference type="CTD" id="157855"/>
<dbReference type="Pfam" id="PF03493">
    <property type="entry name" value="BK_channel_a"/>
    <property type="match status" value="1"/>
</dbReference>
<evidence type="ECO:0000256" key="18">
    <source>
        <dbReference type="ARBA" id="ARBA00075149"/>
    </source>
</evidence>
<dbReference type="Proteomes" id="UP000233140">
    <property type="component" value="Unassembled WGS sequence"/>
</dbReference>
<evidence type="ECO:0000256" key="2">
    <source>
        <dbReference type="ARBA" id="ARBA00022475"/>
    </source>
</evidence>
<evidence type="ECO:0000256" key="8">
    <source>
        <dbReference type="ARBA" id="ARBA00022958"/>
    </source>
</evidence>